<dbReference type="GO" id="GO:0016020">
    <property type="term" value="C:membrane"/>
    <property type="evidence" value="ECO:0007669"/>
    <property type="project" value="UniProtKB-SubCell"/>
</dbReference>
<reference evidence="7 8" key="1">
    <citation type="journal article" date="2018" name="Int. J. Syst. Evol. Microbiol.">
        <title>Pseudooceanicola lipolyticus sp. nov., a marine alphaproteobacterium, reclassification of Oceanicola flagellatus as Pseudooceanicola flagellatus comb. nov. and emended description of the genus Pseudooceanicola.</title>
        <authorList>
            <person name="Huang M.-M."/>
            <person name="Guo L.-L."/>
            <person name="Wu Y.-H."/>
            <person name="Lai Q.-L."/>
            <person name="Shao Z.-Z."/>
            <person name="Wang C.-S."/>
            <person name="Wu M."/>
            <person name="Xu X.-W."/>
        </authorList>
    </citation>
    <scope>NUCLEOTIDE SEQUENCE [LARGE SCALE GENOMIC DNA]</scope>
    <source>
        <strain evidence="7 8">157</strain>
    </source>
</reference>
<feature type="transmembrane region" description="Helical" evidence="5">
    <location>
        <begin position="267"/>
        <end position="291"/>
    </location>
</feature>
<evidence type="ECO:0000259" key="6">
    <source>
        <dbReference type="Pfam" id="PF04932"/>
    </source>
</evidence>
<evidence type="ECO:0000256" key="4">
    <source>
        <dbReference type="ARBA" id="ARBA00023136"/>
    </source>
</evidence>
<sequence>MVRAVATETRLDRRPATAAAFMTAIDQRFVPLGHEVRFAFLLGCGFFVLLSFPGVGGLPSGMTGAHALMFASLPFWFAASVRRKALVLDQTAALGAGLILLCLAFLVGWAFLSAMVSNTPLRTGRPIVALLSGISCFFLVTGTVTHRRLNVFVDVLCLTLALTCLISVAAFYLPPLQNAVFNGTDRASGYFKNPNQFGMAISVILPVAVACLLGQRERRLLWLGCLAALLLGLVLSGSKTNLMISSATLIFVLGAFSMIAQTGMKRVRMLVLSFLVTAALPLLNIALLWIYNPRALSLFTVLLSEQEELHSLTTRSEIWRRSIEEFLHSPVFGQGAGHPIDIFYADQLVTHSHNVLLDYLRTMGAPGFFGFLIVVLAVLFLSLSSIRLAFKMRQAELENRILCIGLSVAPIAYLTANMSSDSMGPSTSPFLWVTFFLALAARVSLLGEPRPR</sequence>
<evidence type="ECO:0000256" key="2">
    <source>
        <dbReference type="ARBA" id="ARBA00022692"/>
    </source>
</evidence>
<dbReference type="OrthoDB" id="7845609at2"/>
<feature type="transmembrane region" description="Helical" evidence="5">
    <location>
        <begin position="401"/>
        <end position="418"/>
    </location>
</feature>
<feature type="transmembrane region" description="Helical" evidence="5">
    <location>
        <begin position="430"/>
        <end position="447"/>
    </location>
</feature>
<feature type="transmembrane region" description="Helical" evidence="5">
    <location>
        <begin position="61"/>
        <end position="79"/>
    </location>
</feature>
<keyword evidence="8" id="KW-1185">Reference proteome</keyword>
<dbReference type="InterPro" id="IPR051533">
    <property type="entry name" value="WaaL-like"/>
</dbReference>
<evidence type="ECO:0000256" key="5">
    <source>
        <dbReference type="SAM" id="Phobius"/>
    </source>
</evidence>
<keyword evidence="4 5" id="KW-0472">Membrane</keyword>
<keyword evidence="2 5" id="KW-0812">Transmembrane</keyword>
<comment type="subcellular location">
    <subcellularLocation>
        <location evidence="1">Membrane</location>
        <topology evidence="1">Multi-pass membrane protein</topology>
    </subcellularLocation>
</comment>
<organism evidence="7 8">
    <name type="scientific">Pseudooceanicola lipolyticus</name>
    <dbReference type="NCBI Taxonomy" id="2029104"/>
    <lineage>
        <taxon>Bacteria</taxon>
        <taxon>Pseudomonadati</taxon>
        <taxon>Pseudomonadota</taxon>
        <taxon>Alphaproteobacteria</taxon>
        <taxon>Rhodobacterales</taxon>
        <taxon>Paracoccaceae</taxon>
        <taxon>Pseudooceanicola</taxon>
    </lineage>
</organism>
<comment type="caution">
    <text evidence="7">The sequence shown here is derived from an EMBL/GenBank/DDBJ whole genome shotgun (WGS) entry which is preliminary data.</text>
</comment>
<feature type="transmembrane region" description="Helical" evidence="5">
    <location>
        <begin position="242"/>
        <end position="260"/>
    </location>
</feature>
<feature type="domain" description="O-antigen ligase-related" evidence="6">
    <location>
        <begin position="226"/>
        <end position="372"/>
    </location>
</feature>
<dbReference type="AlphaFoldDB" id="A0A2M8J4K5"/>
<protein>
    <recommendedName>
        <fullName evidence="6">O-antigen ligase-related domain-containing protein</fullName>
    </recommendedName>
</protein>
<dbReference type="EMBL" id="PGTB01000010">
    <property type="protein sequence ID" value="PJE37703.1"/>
    <property type="molecule type" value="Genomic_DNA"/>
</dbReference>
<dbReference type="PANTHER" id="PTHR37422">
    <property type="entry name" value="TEICHURONIC ACID BIOSYNTHESIS PROTEIN TUAE"/>
    <property type="match status" value="1"/>
</dbReference>
<dbReference type="Proteomes" id="UP000231553">
    <property type="component" value="Unassembled WGS sequence"/>
</dbReference>
<dbReference type="PANTHER" id="PTHR37422:SF13">
    <property type="entry name" value="LIPOPOLYSACCHARIDE BIOSYNTHESIS PROTEIN PA4999-RELATED"/>
    <property type="match status" value="1"/>
</dbReference>
<feature type="transmembrane region" description="Helical" evidence="5">
    <location>
        <begin position="38"/>
        <end position="55"/>
    </location>
</feature>
<keyword evidence="3 5" id="KW-1133">Transmembrane helix</keyword>
<dbReference type="Pfam" id="PF04932">
    <property type="entry name" value="Wzy_C"/>
    <property type="match status" value="1"/>
</dbReference>
<accession>A0A2M8J4K5</accession>
<evidence type="ECO:0000313" key="7">
    <source>
        <dbReference type="EMBL" id="PJE37703.1"/>
    </source>
</evidence>
<evidence type="ECO:0000313" key="8">
    <source>
        <dbReference type="Proteomes" id="UP000231553"/>
    </source>
</evidence>
<dbReference type="InterPro" id="IPR007016">
    <property type="entry name" value="O-antigen_ligase-rel_domated"/>
</dbReference>
<evidence type="ECO:0000256" key="3">
    <source>
        <dbReference type="ARBA" id="ARBA00022989"/>
    </source>
</evidence>
<feature type="transmembrane region" description="Helical" evidence="5">
    <location>
        <begin position="124"/>
        <end position="144"/>
    </location>
</feature>
<feature type="transmembrane region" description="Helical" evidence="5">
    <location>
        <begin position="368"/>
        <end position="389"/>
    </location>
</feature>
<feature type="transmembrane region" description="Helical" evidence="5">
    <location>
        <begin position="220"/>
        <end position="236"/>
    </location>
</feature>
<feature type="transmembrane region" description="Helical" evidence="5">
    <location>
        <begin position="194"/>
        <end position="213"/>
    </location>
</feature>
<feature type="transmembrane region" description="Helical" evidence="5">
    <location>
        <begin position="151"/>
        <end position="174"/>
    </location>
</feature>
<name>A0A2M8J4K5_9RHOB</name>
<feature type="transmembrane region" description="Helical" evidence="5">
    <location>
        <begin position="91"/>
        <end position="112"/>
    </location>
</feature>
<evidence type="ECO:0000256" key="1">
    <source>
        <dbReference type="ARBA" id="ARBA00004141"/>
    </source>
</evidence>
<proteinExistence type="predicted"/>
<gene>
    <name evidence="7" type="ORF">CVM52_05525</name>
</gene>